<comment type="caution">
    <text evidence="1">The sequence shown here is derived from an EMBL/GenBank/DDBJ whole genome shotgun (WGS) entry which is preliminary data.</text>
</comment>
<keyword evidence="2" id="KW-1185">Reference proteome</keyword>
<protein>
    <submittedName>
        <fullName evidence="1">Uncharacterized protein</fullName>
    </submittedName>
</protein>
<sequence>MVNVHLLVVPPRNLRGQYYKNPSRTLKECNKEYECLIADGAVEPITNVCDKDYVEQNKTEHVMEYAWSRLLTTQPMATYSSEGWDALSIVRIIVPRLLQAFVVASAVAIPTGVTKPTFERAWIFSTIRL</sequence>
<organism evidence="1 2">
    <name type="scientific">Stichopus japonicus</name>
    <name type="common">Sea cucumber</name>
    <dbReference type="NCBI Taxonomy" id="307972"/>
    <lineage>
        <taxon>Eukaryota</taxon>
        <taxon>Metazoa</taxon>
        <taxon>Echinodermata</taxon>
        <taxon>Eleutherozoa</taxon>
        <taxon>Echinozoa</taxon>
        <taxon>Holothuroidea</taxon>
        <taxon>Aspidochirotacea</taxon>
        <taxon>Aspidochirotida</taxon>
        <taxon>Stichopodidae</taxon>
        <taxon>Apostichopus</taxon>
    </lineage>
</organism>
<dbReference type="EMBL" id="MRZV01000095">
    <property type="protein sequence ID" value="PIK59011.1"/>
    <property type="molecule type" value="Genomic_DNA"/>
</dbReference>
<name>A0A2G8LFI8_STIJA</name>
<reference evidence="1 2" key="1">
    <citation type="journal article" date="2017" name="PLoS Biol.">
        <title>The sea cucumber genome provides insights into morphological evolution and visceral regeneration.</title>
        <authorList>
            <person name="Zhang X."/>
            <person name="Sun L."/>
            <person name="Yuan J."/>
            <person name="Sun Y."/>
            <person name="Gao Y."/>
            <person name="Zhang L."/>
            <person name="Li S."/>
            <person name="Dai H."/>
            <person name="Hamel J.F."/>
            <person name="Liu C."/>
            <person name="Yu Y."/>
            <person name="Liu S."/>
            <person name="Lin W."/>
            <person name="Guo K."/>
            <person name="Jin S."/>
            <person name="Xu P."/>
            <person name="Storey K.B."/>
            <person name="Huan P."/>
            <person name="Zhang T."/>
            <person name="Zhou Y."/>
            <person name="Zhang J."/>
            <person name="Lin C."/>
            <person name="Li X."/>
            <person name="Xing L."/>
            <person name="Huo D."/>
            <person name="Sun M."/>
            <person name="Wang L."/>
            <person name="Mercier A."/>
            <person name="Li F."/>
            <person name="Yang H."/>
            <person name="Xiang J."/>
        </authorList>
    </citation>
    <scope>NUCLEOTIDE SEQUENCE [LARGE SCALE GENOMIC DNA]</scope>
    <source>
        <strain evidence="1">Shaxun</strain>
        <tissue evidence="1">Muscle</tissue>
    </source>
</reference>
<dbReference type="AlphaFoldDB" id="A0A2G8LFI8"/>
<dbReference type="Proteomes" id="UP000230750">
    <property type="component" value="Unassembled WGS sequence"/>
</dbReference>
<gene>
    <name evidence="1" type="ORF">BSL78_04038</name>
</gene>
<proteinExistence type="predicted"/>
<accession>A0A2G8LFI8</accession>
<evidence type="ECO:0000313" key="2">
    <source>
        <dbReference type="Proteomes" id="UP000230750"/>
    </source>
</evidence>
<dbReference type="OrthoDB" id="10606862at2759"/>
<evidence type="ECO:0000313" key="1">
    <source>
        <dbReference type="EMBL" id="PIK59011.1"/>
    </source>
</evidence>